<dbReference type="PROSITE" id="PS51462">
    <property type="entry name" value="NUDIX"/>
    <property type="match status" value="1"/>
</dbReference>
<evidence type="ECO:0000256" key="6">
    <source>
        <dbReference type="ARBA" id="ARBA00032162"/>
    </source>
</evidence>
<dbReference type="EMBL" id="LS483426">
    <property type="protein sequence ID" value="SQH24912.1"/>
    <property type="molecule type" value="Genomic_DNA"/>
</dbReference>
<dbReference type="PANTHER" id="PTHR11839:SF18">
    <property type="entry name" value="NUDIX HYDROLASE DOMAIN-CONTAINING PROTEIN"/>
    <property type="match status" value="1"/>
</dbReference>
<dbReference type="GO" id="GO:0006753">
    <property type="term" value="P:nucleoside phosphate metabolic process"/>
    <property type="evidence" value="ECO:0007669"/>
    <property type="project" value="TreeGrafter"/>
</dbReference>
<dbReference type="SUPFAM" id="SSF55811">
    <property type="entry name" value="Nudix"/>
    <property type="match status" value="1"/>
</dbReference>
<proteinExistence type="inferred from homology"/>
<dbReference type="FunFam" id="3.90.79.10:FF:000024">
    <property type="entry name" value="ADP-ribose pyrophosphatase"/>
    <property type="match status" value="1"/>
</dbReference>
<dbReference type="RefSeq" id="WP_003785750.1">
    <property type="nucleotide sequence ID" value="NZ_CP091518.1"/>
</dbReference>
<sequence>MNLQETLISSSPIDHSGFLKINRDQIRLPNGSEHERVVIRHPGAACVLAITPDNRVVLVRQWRHAAGRDMLEIPAGKLDDGEDPVQCALRELGEETPYAAEKVEKIISFYTAPGFCDEVLHLYRAINITPTSSLQPDQDELLEVELLTAEQVHAAMQSGDICDAKTLIALQFWLMEQAR</sequence>
<dbReference type="InterPro" id="IPR000086">
    <property type="entry name" value="NUDIX_hydrolase_dom"/>
</dbReference>
<keyword evidence="5 9" id="KW-0378">Hydrolase</keyword>
<evidence type="ECO:0000256" key="5">
    <source>
        <dbReference type="ARBA" id="ARBA00022801"/>
    </source>
</evidence>
<evidence type="ECO:0000256" key="7">
    <source>
        <dbReference type="ARBA" id="ARBA00032272"/>
    </source>
</evidence>
<dbReference type="CDD" id="cd03424">
    <property type="entry name" value="NUDIX_ADPRase_Nudt5_UGPPase_Nudt14"/>
    <property type="match status" value="1"/>
</dbReference>
<dbReference type="Gene3D" id="3.90.79.10">
    <property type="entry name" value="Nucleoside Triphosphate Pyrophosphohydrolase"/>
    <property type="match status" value="1"/>
</dbReference>
<comment type="similarity">
    <text evidence="3">Belongs to the Nudix hydrolase family. NudK subfamily.</text>
</comment>
<evidence type="ECO:0000313" key="10">
    <source>
        <dbReference type="Proteomes" id="UP000248598"/>
    </source>
</evidence>
<dbReference type="Pfam" id="PF00293">
    <property type="entry name" value="NUDIX"/>
    <property type="match status" value="1"/>
</dbReference>
<dbReference type="Proteomes" id="UP000248598">
    <property type="component" value="Chromosome 1"/>
</dbReference>
<dbReference type="PANTHER" id="PTHR11839">
    <property type="entry name" value="UDP/ADP-SUGAR PYROPHOSPHATASE"/>
    <property type="match status" value="1"/>
</dbReference>
<evidence type="ECO:0000256" key="1">
    <source>
        <dbReference type="ARBA" id="ARBA00000847"/>
    </source>
</evidence>
<evidence type="ECO:0000259" key="8">
    <source>
        <dbReference type="PROSITE" id="PS51462"/>
    </source>
</evidence>
<dbReference type="GO" id="GO:0019693">
    <property type="term" value="P:ribose phosphate metabolic process"/>
    <property type="evidence" value="ECO:0007669"/>
    <property type="project" value="TreeGrafter"/>
</dbReference>
<dbReference type="GeneID" id="93262406"/>
<evidence type="ECO:0000256" key="4">
    <source>
        <dbReference type="ARBA" id="ARBA00016377"/>
    </source>
</evidence>
<evidence type="ECO:0000256" key="2">
    <source>
        <dbReference type="ARBA" id="ARBA00001946"/>
    </source>
</evidence>
<gene>
    <name evidence="9" type="primary">nudF</name>
    <name evidence="9" type="ORF">NCTC10529_01107</name>
</gene>
<evidence type="ECO:0000313" key="9">
    <source>
        <dbReference type="EMBL" id="SQH24912.1"/>
    </source>
</evidence>
<comment type="cofactor">
    <cofactor evidence="2">
        <name>Mg(2+)</name>
        <dbReference type="ChEBI" id="CHEBI:18420"/>
    </cofactor>
</comment>
<dbReference type="GO" id="GO:0016787">
    <property type="term" value="F:hydrolase activity"/>
    <property type="evidence" value="ECO:0007669"/>
    <property type="project" value="UniProtKB-KW"/>
</dbReference>
<feature type="domain" description="Nudix hydrolase" evidence="8">
    <location>
        <begin position="39"/>
        <end position="169"/>
    </location>
</feature>
<organism evidence="9 10">
    <name type="scientific">Kingella kingae</name>
    <dbReference type="NCBI Taxonomy" id="504"/>
    <lineage>
        <taxon>Bacteria</taxon>
        <taxon>Pseudomonadati</taxon>
        <taxon>Pseudomonadota</taxon>
        <taxon>Betaproteobacteria</taxon>
        <taxon>Neisseriales</taxon>
        <taxon>Neisseriaceae</taxon>
        <taxon>Kingella</taxon>
    </lineage>
</organism>
<protein>
    <recommendedName>
        <fullName evidence="4">GDP-mannose pyrophosphatase</fullName>
    </recommendedName>
    <alternativeName>
        <fullName evidence="6">GDP-mannose hydrolase</fullName>
    </alternativeName>
    <alternativeName>
        <fullName evidence="7">GDPMK</fullName>
    </alternativeName>
</protein>
<dbReference type="InterPro" id="IPR015797">
    <property type="entry name" value="NUDIX_hydrolase-like_dom_sf"/>
</dbReference>
<dbReference type="AlphaFoldDB" id="A0AAX2J3Q8"/>
<comment type="catalytic activity">
    <reaction evidence="1">
        <text>GDP-alpha-D-mannose + H2O = alpha-D-mannose 1-phosphate + GMP + 2 H(+)</text>
        <dbReference type="Rhea" id="RHEA:27978"/>
        <dbReference type="ChEBI" id="CHEBI:15377"/>
        <dbReference type="ChEBI" id="CHEBI:15378"/>
        <dbReference type="ChEBI" id="CHEBI:57527"/>
        <dbReference type="ChEBI" id="CHEBI:58115"/>
        <dbReference type="ChEBI" id="CHEBI:58409"/>
    </reaction>
</comment>
<name>A0AAX2J3Q8_KINKI</name>
<evidence type="ECO:0000256" key="3">
    <source>
        <dbReference type="ARBA" id="ARBA00007275"/>
    </source>
</evidence>
<reference evidence="9 10" key="1">
    <citation type="submission" date="2018-06" db="EMBL/GenBank/DDBJ databases">
        <authorList>
            <consortium name="Pathogen Informatics"/>
            <person name="Doyle S."/>
        </authorList>
    </citation>
    <scope>NUCLEOTIDE SEQUENCE [LARGE SCALE GENOMIC DNA]</scope>
    <source>
        <strain evidence="9 10">NCTC10529</strain>
    </source>
</reference>
<accession>A0AAX2J3Q8</accession>
<dbReference type="GO" id="GO:0005829">
    <property type="term" value="C:cytosol"/>
    <property type="evidence" value="ECO:0007669"/>
    <property type="project" value="TreeGrafter"/>
</dbReference>